<reference evidence="1 2" key="1">
    <citation type="journal article" date="2011" name="Genome Res.">
        <title>Phylogeny-wide analysis of social amoeba genomes highlights ancient origins for complex intercellular communication.</title>
        <authorList>
            <person name="Heidel A.J."/>
            <person name="Lawal H.M."/>
            <person name="Felder M."/>
            <person name="Schilde C."/>
            <person name="Helps N.R."/>
            <person name="Tunggal B."/>
            <person name="Rivero F."/>
            <person name="John U."/>
            <person name="Schleicher M."/>
            <person name="Eichinger L."/>
            <person name="Platzer M."/>
            <person name="Noegel A.A."/>
            <person name="Schaap P."/>
            <person name="Gloeckner G."/>
        </authorList>
    </citation>
    <scope>NUCLEOTIDE SEQUENCE [LARGE SCALE GENOMIC DNA]</scope>
    <source>
        <strain evidence="2">ATCC 26659 / Pp 5 / PN500</strain>
    </source>
</reference>
<dbReference type="AlphaFoldDB" id="D3BJ11"/>
<gene>
    <name evidence="1" type="ORF">PPL_08248</name>
</gene>
<dbReference type="InParanoid" id="D3BJ11"/>
<dbReference type="GeneID" id="31363728"/>
<dbReference type="PANTHER" id="PTHR32134">
    <property type="entry name" value="FNIP REPEAT-CONTAINING PROTEIN"/>
    <property type="match status" value="1"/>
</dbReference>
<dbReference type="Proteomes" id="UP000001396">
    <property type="component" value="Unassembled WGS sequence"/>
</dbReference>
<comment type="caution">
    <text evidence="1">The sequence shown here is derived from an EMBL/GenBank/DDBJ whole genome shotgun (WGS) entry which is preliminary data.</text>
</comment>
<dbReference type="FunCoup" id="D3BJ11">
    <property type="interactions" value="804"/>
</dbReference>
<dbReference type="RefSeq" id="XP_020430909.1">
    <property type="nucleotide sequence ID" value="XM_020579070.1"/>
</dbReference>
<evidence type="ECO:0000313" key="2">
    <source>
        <dbReference type="Proteomes" id="UP000001396"/>
    </source>
</evidence>
<name>D3BJ11_HETP5</name>
<dbReference type="EMBL" id="ADBJ01000037">
    <property type="protein sequence ID" value="EFA78785.1"/>
    <property type="molecule type" value="Genomic_DNA"/>
</dbReference>
<dbReference type="PANTHER" id="PTHR32134:SF169">
    <property type="entry name" value="FNIP REPEAT-CONTAINING PROTEIN-RELATED"/>
    <property type="match status" value="1"/>
</dbReference>
<organism evidence="1 2">
    <name type="scientific">Heterostelium pallidum (strain ATCC 26659 / Pp 5 / PN500)</name>
    <name type="common">Cellular slime mold</name>
    <name type="synonym">Polysphondylium pallidum</name>
    <dbReference type="NCBI Taxonomy" id="670386"/>
    <lineage>
        <taxon>Eukaryota</taxon>
        <taxon>Amoebozoa</taxon>
        <taxon>Evosea</taxon>
        <taxon>Eumycetozoa</taxon>
        <taxon>Dictyostelia</taxon>
        <taxon>Acytosteliales</taxon>
        <taxon>Acytosteliaceae</taxon>
        <taxon>Heterostelium</taxon>
    </lineage>
</organism>
<accession>D3BJ11</accession>
<keyword evidence="2" id="KW-1185">Reference proteome</keyword>
<evidence type="ECO:0000313" key="1">
    <source>
        <dbReference type="EMBL" id="EFA78785.1"/>
    </source>
</evidence>
<dbReference type="InterPro" id="IPR051251">
    <property type="entry name" value="STK_FNIP-Repeat"/>
</dbReference>
<evidence type="ECO:0008006" key="3">
    <source>
        <dbReference type="Google" id="ProtNLM"/>
    </source>
</evidence>
<protein>
    <recommendedName>
        <fullName evidence="3">F-box domain-containing protein</fullName>
    </recommendedName>
</protein>
<proteinExistence type="predicted"/>
<sequence length="480" mass="55258">MNDKDNNYVLKLSHVILSKIIGFLNKNIDKICFSLVCKQLYQQRDKYIFLNCDNIPQRYSNSIDNEYPRFQLNSYKNLLKRALELKSNCSLLITYTDQPDEKNNYDYIIVISDFKELEIPSTVKKLEFHYLFPHDLDSKFKSKLERSNVNQITLDSRRILFDRFPSNIKDSLLVDSNQTLQLEIQSLPPNLQELRCVSTFILHCTLRSLPSTLRKLSISFQSLKSSIRENLPASLTELSVVFSNDDVIDCNNYIPLHISKLILITSKQHLTKGFIPSGVRKLEISRSVSLEIDIFSELNRLETLDLSRISSYEGRIGRLPSNLKRMALLGCKYDPDIFIFPENRLDYLQIGDFSKTIRSDMLPLCKELVCSFGCDIESLPDGVETLALLSYHLFQWKDLPSSLRTLTITKKTLQMIGGAEGIPSNITNIRLLQSVNRNKYFLRRLNDQQFLLCGSAKYQTNGSGAIINQSDLLDFSLKIK</sequence>